<dbReference type="SUPFAM" id="SSF53474">
    <property type="entry name" value="alpha/beta-Hydrolases"/>
    <property type="match status" value="1"/>
</dbReference>
<feature type="domain" description="Serine aminopeptidase S33" evidence="1">
    <location>
        <begin position="53"/>
        <end position="252"/>
    </location>
</feature>
<accession>A0A3N0GPZ4</accession>
<organism evidence="2 3">
    <name type="scientific">Nocardioides pocheonensis</name>
    <dbReference type="NCBI Taxonomy" id="661485"/>
    <lineage>
        <taxon>Bacteria</taxon>
        <taxon>Bacillati</taxon>
        <taxon>Actinomycetota</taxon>
        <taxon>Actinomycetes</taxon>
        <taxon>Propionibacteriales</taxon>
        <taxon>Nocardioidaceae</taxon>
        <taxon>Nocardioides</taxon>
    </lineage>
</organism>
<sequence length="325" mass="36297">MAPTSTEETSSREDRPDVLGAPYVARTLRLAADDEGECVATLVHRPADRPTGRAVLHVHGFADYFFQVAAADFWCERGYDFYALDLRKYGRSLLAHQTPNFVTDLSAYYEELDLALEVVSREHEHVVLSAHSTGGLTVPLWASDRGLEVAGMVLNSPWLDMHGDAITRYLAMPVLHRVGARRSRLMVPRKVSGIYARSLHHEHEGEWEFDLAWKPLESWPVYAGWIRAIRTGQARVAAGIDVRAPVLVLASTRSGHPSSIEDPDVSSTDIVLDVEQIRRRSTLLGRHVTLAQVEGAIHDVTLSRPEVRKVVFDEIARFLTAYVEG</sequence>
<proteinExistence type="predicted"/>
<evidence type="ECO:0000259" key="1">
    <source>
        <dbReference type="Pfam" id="PF12146"/>
    </source>
</evidence>
<dbReference type="OrthoDB" id="9801217at2"/>
<dbReference type="GO" id="GO:0016787">
    <property type="term" value="F:hydrolase activity"/>
    <property type="evidence" value="ECO:0007669"/>
    <property type="project" value="UniProtKB-KW"/>
</dbReference>
<evidence type="ECO:0000313" key="2">
    <source>
        <dbReference type="EMBL" id="RNM14286.1"/>
    </source>
</evidence>
<dbReference type="InterPro" id="IPR029058">
    <property type="entry name" value="AB_hydrolase_fold"/>
</dbReference>
<dbReference type="InterPro" id="IPR022742">
    <property type="entry name" value="Hydrolase_4"/>
</dbReference>
<comment type="caution">
    <text evidence="2">The sequence shown here is derived from an EMBL/GenBank/DDBJ whole genome shotgun (WGS) entry which is preliminary data.</text>
</comment>
<dbReference type="Gene3D" id="3.40.50.1820">
    <property type="entry name" value="alpha/beta hydrolase"/>
    <property type="match status" value="1"/>
</dbReference>
<dbReference type="EMBL" id="RJSF01000040">
    <property type="protein sequence ID" value="RNM14286.1"/>
    <property type="molecule type" value="Genomic_DNA"/>
</dbReference>
<dbReference type="Proteomes" id="UP000279994">
    <property type="component" value="Unassembled WGS sequence"/>
</dbReference>
<name>A0A3N0GPZ4_9ACTN</name>
<reference evidence="2 3" key="1">
    <citation type="submission" date="2018-11" db="EMBL/GenBank/DDBJ databases">
        <authorList>
            <person name="Li F."/>
        </authorList>
    </citation>
    <scope>NUCLEOTIDE SEQUENCE [LARGE SCALE GENOMIC DNA]</scope>
    <source>
        <strain evidence="2 3">Gsoil 818</strain>
    </source>
</reference>
<dbReference type="Pfam" id="PF12146">
    <property type="entry name" value="Hydrolase_4"/>
    <property type="match status" value="1"/>
</dbReference>
<evidence type="ECO:0000313" key="3">
    <source>
        <dbReference type="Proteomes" id="UP000279994"/>
    </source>
</evidence>
<protein>
    <submittedName>
        <fullName evidence="2">Alpha/beta hydrolase</fullName>
    </submittedName>
</protein>
<gene>
    <name evidence="2" type="ORF">EFL26_15320</name>
</gene>
<keyword evidence="2" id="KW-0378">Hydrolase</keyword>
<dbReference type="RefSeq" id="WP_123223694.1">
    <property type="nucleotide sequence ID" value="NZ_RJSF01000040.1"/>
</dbReference>
<keyword evidence="3" id="KW-1185">Reference proteome</keyword>
<dbReference type="AlphaFoldDB" id="A0A3N0GPZ4"/>